<evidence type="ECO:0000313" key="1">
    <source>
        <dbReference type="EMBL" id="AWI25658.1"/>
    </source>
</evidence>
<name>A0A2S1SGX0_9FLAO</name>
<gene>
    <name evidence="1" type="ORF">HYN49_06965</name>
</gene>
<keyword evidence="2" id="KW-1185">Reference proteome</keyword>
<dbReference type="Gene3D" id="3.40.50.2000">
    <property type="entry name" value="Glycogen Phosphorylase B"/>
    <property type="match status" value="2"/>
</dbReference>
<accession>A0A2S1SGX0</accession>
<reference evidence="1 2" key="1">
    <citation type="submission" date="2018-05" db="EMBL/GenBank/DDBJ databases">
        <title>Genome sequencing of Flavobacterium sp. HYN0049.</title>
        <authorList>
            <person name="Yi H."/>
            <person name="Baek C."/>
        </authorList>
    </citation>
    <scope>NUCLEOTIDE SEQUENCE [LARGE SCALE GENOMIC DNA]</scope>
    <source>
        <strain evidence="1 2">HYN0049</strain>
    </source>
</reference>
<dbReference type="AlphaFoldDB" id="A0A2S1SGX0"/>
<organism evidence="1 2">
    <name type="scientific">Flavobacterium pallidum</name>
    <dbReference type="NCBI Taxonomy" id="2172098"/>
    <lineage>
        <taxon>Bacteria</taxon>
        <taxon>Pseudomonadati</taxon>
        <taxon>Bacteroidota</taxon>
        <taxon>Flavobacteriia</taxon>
        <taxon>Flavobacteriales</taxon>
        <taxon>Flavobacteriaceae</taxon>
        <taxon>Flavobacterium</taxon>
    </lineage>
</organism>
<dbReference type="KEGG" id="fpal:HYN49_06965"/>
<proteinExistence type="predicted"/>
<protein>
    <recommendedName>
        <fullName evidence="3">Glycosyltransferase subfamily 4-like N-terminal domain-containing protein</fullName>
    </recommendedName>
</protein>
<dbReference type="Proteomes" id="UP000244937">
    <property type="component" value="Chromosome"/>
</dbReference>
<evidence type="ECO:0000313" key="2">
    <source>
        <dbReference type="Proteomes" id="UP000244937"/>
    </source>
</evidence>
<dbReference type="SUPFAM" id="SSF53756">
    <property type="entry name" value="UDP-Glycosyltransferase/glycogen phosphorylase"/>
    <property type="match status" value="1"/>
</dbReference>
<sequence>MKKVKRILILAEYLPSGGWGGGVIMRSLTRNPPEGIKFLWTLPSAKKINEESYNGIDILDFRAGFFRGRAFSDYLLHMESVLFAWRFRKFLQQHEVDKLWAVVPTSYPQCYRLSVLMQYVNIPIHVSVHDDPVVETAPSKKQKARHILGTILKKAASIDVISSRMKMEYEQQFDVKPFVITRTIPEDFPKNEAMQDAKINILMGGYGNAAAPWPMPLIDSVAQLNDINEANLVLFDPKLKKFESDTVKVFDHINETEFNTILKTTTLGYACDDLDAERLHFAQMSLPTKVITYIGARIPFLYHGPADSTVGDLLKQYKAGVVVSSNDPDELYSGFMELLAHYNDYQQQCDLAVEDCFSEKKILKNIHETLLK</sequence>
<evidence type="ECO:0008006" key="3">
    <source>
        <dbReference type="Google" id="ProtNLM"/>
    </source>
</evidence>
<dbReference type="OrthoDB" id="9811902at2"/>
<dbReference type="EMBL" id="CP029187">
    <property type="protein sequence ID" value="AWI25658.1"/>
    <property type="molecule type" value="Genomic_DNA"/>
</dbReference>